<proteinExistence type="predicted"/>
<feature type="transmembrane region" description="Helical" evidence="1">
    <location>
        <begin position="44"/>
        <end position="63"/>
    </location>
</feature>
<dbReference type="AlphaFoldDB" id="A0A917IQZ2"/>
<protein>
    <submittedName>
        <fullName evidence="2">Uncharacterized protein</fullName>
    </submittedName>
</protein>
<feature type="transmembrane region" description="Helical" evidence="1">
    <location>
        <begin position="70"/>
        <end position="90"/>
    </location>
</feature>
<dbReference type="Proteomes" id="UP000600171">
    <property type="component" value="Unassembled WGS sequence"/>
</dbReference>
<evidence type="ECO:0000256" key="1">
    <source>
        <dbReference type="SAM" id="Phobius"/>
    </source>
</evidence>
<sequence length="138" mass="14786">MNHEVEEAPSTANSVITAICIGLIVGFTGTMYHAYIWYISDGIYLPWGALLAILLTFLGASWVSLRATKTWAGSLAGAVAFLLVLTFGFAKTGSVLVLANPVIPVGVAGTLWLLGTLFATVVSNVVVKKYQLRQRIKK</sequence>
<gene>
    <name evidence="2" type="ORF">GCM10007359_07600</name>
</gene>
<keyword evidence="1" id="KW-0472">Membrane</keyword>
<organism evidence="2 3">
    <name type="scientific">Rothia aerolata</name>
    <dbReference type="NCBI Taxonomy" id="1812262"/>
    <lineage>
        <taxon>Bacteria</taxon>
        <taxon>Bacillati</taxon>
        <taxon>Actinomycetota</taxon>
        <taxon>Actinomycetes</taxon>
        <taxon>Micrococcales</taxon>
        <taxon>Micrococcaceae</taxon>
        <taxon>Rothia</taxon>
    </lineage>
</organism>
<feature type="transmembrane region" description="Helical" evidence="1">
    <location>
        <begin position="102"/>
        <end position="127"/>
    </location>
</feature>
<name>A0A917IQZ2_9MICC</name>
<evidence type="ECO:0000313" key="3">
    <source>
        <dbReference type="Proteomes" id="UP000600171"/>
    </source>
</evidence>
<keyword evidence="3" id="KW-1185">Reference proteome</keyword>
<accession>A0A917IQZ2</accession>
<dbReference type="EMBL" id="BMDC01000001">
    <property type="protein sequence ID" value="GGH59936.1"/>
    <property type="molecule type" value="Genomic_DNA"/>
</dbReference>
<comment type="caution">
    <text evidence="2">The sequence shown here is derived from an EMBL/GenBank/DDBJ whole genome shotgun (WGS) entry which is preliminary data.</text>
</comment>
<dbReference type="RefSeq" id="WP_188358974.1">
    <property type="nucleotide sequence ID" value="NZ_BMDC01000001.1"/>
</dbReference>
<keyword evidence="1" id="KW-0812">Transmembrane</keyword>
<evidence type="ECO:0000313" key="2">
    <source>
        <dbReference type="EMBL" id="GGH59936.1"/>
    </source>
</evidence>
<feature type="transmembrane region" description="Helical" evidence="1">
    <location>
        <begin position="12"/>
        <end position="38"/>
    </location>
</feature>
<reference evidence="2 3" key="1">
    <citation type="journal article" date="2014" name="Int. J. Syst. Evol. Microbiol.">
        <title>Complete genome sequence of Corynebacterium casei LMG S-19264T (=DSM 44701T), isolated from a smear-ripened cheese.</title>
        <authorList>
            <consortium name="US DOE Joint Genome Institute (JGI-PGF)"/>
            <person name="Walter F."/>
            <person name="Albersmeier A."/>
            <person name="Kalinowski J."/>
            <person name="Ruckert C."/>
        </authorList>
    </citation>
    <scope>NUCLEOTIDE SEQUENCE [LARGE SCALE GENOMIC DNA]</scope>
    <source>
        <strain evidence="2 3">CCM 8669</strain>
    </source>
</reference>
<keyword evidence="1" id="KW-1133">Transmembrane helix</keyword>